<sequence>MGVRANLPATIAAYVNLTCLAVVGTTQLPKSRLGVKSIPSLPREIPTTTSASLPTIPSLGSKKHHRRSTEPRKGIVVPRHPSISFPAQNSIAHSSILPI</sequence>
<reference evidence="2" key="1">
    <citation type="journal article" date="2015" name="Genome Biol. Evol.">
        <title>Organellar Genomes of White Spruce (Picea glauca): Assembly and Annotation.</title>
        <authorList>
            <person name="Jackman S.D."/>
            <person name="Warren R.L."/>
            <person name="Gibb E.A."/>
            <person name="Vandervalk B.P."/>
            <person name="Mohamadi H."/>
            <person name="Chu J."/>
            <person name="Raymond A."/>
            <person name="Pleasance S."/>
            <person name="Coope R."/>
            <person name="Wildung M.R."/>
            <person name="Ritland C.E."/>
            <person name="Bousquet J."/>
            <person name="Jones S.J."/>
            <person name="Bohlmann J."/>
            <person name="Birol I."/>
        </authorList>
    </citation>
    <scope>NUCLEOTIDE SEQUENCE [LARGE SCALE GENOMIC DNA]</scope>
    <source>
        <tissue evidence="2">Flushing bud</tissue>
    </source>
</reference>
<feature type="region of interest" description="Disordered" evidence="1">
    <location>
        <begin position="38"/>
        <end position="81"/>
    </location>
</feature>
<feature type="compositionally biased region" description="Polar residues" evidence="1">
    <location>
        <begin position="46"/>
        <end position="55"/>
    </location>
</feature>
<dbReference type="EMBL" id="LKAM01000006">
    <property type="protein sequence ID" value="KUM48242.1"/>
    <property type="molecule type" value="Genomic_DNA"/>
</dbReference>
<keyword evidence="2" id="KW-0496">Mitochondrion</keyword>
<evidence type="ECO:0000256" key="1">
    <source>
        <dbReference type="SAM" id="MobiDB-lite"/>
    </source>
</evidence>
<geneLocation type="mitochondrion" evidence="2"/>
<evidence type="ECO:0000313" key="2">
    <source>
        <dbReference type="EMBL" id="KUM48242.1"/>
    </source>
</evidence>
<accession>A0A101LZQ6</accession>
<organism evidence="2">
    <name type="scientific">Picea glauca</name>
    <name type="common">White spruce</name>
    <name type="synonym">Pinus glauca</name>
    <dbReference type="NCBI Taxonomy" id="3330"/>
    <lineage>
        <taxon>Eukaryota</taxon>
        <taxon>Viridiplantae</taxon>
        <taxon>Streptophyta</taxon>
        <taxon>Embryophyta</taxon>
        <taxon>Tracheophyta</taxon>
        <taxon>Spermatophyta</taxon>
        <taxon>Pinopsida</taxon>
        <taxon>Pinidae</taxon>
        <taxon>Conifers I</taxon>
        <taxon>Pinales</taxon>
        <taxon>Pinaceae</taxon>
        <taxon>Picea</taxon>
    </lineage>
</organism>
<gene>
    <name evidence="2" type="ORF">ABT39_MTgene5239</name>
</gene>
<dbReference type="AlphaFoldDB" id="A0A101LZQ6"/>
<comment type="caution">
    <text evidence="2">The sequence shown here is derived from an EMBL/GenBank/DDBJ whole genome shotgun (WGS) entry which is preliminary data.</text>
</comment>
<proteinExistence type="predicted"/>
<name>A0A101LZQ6_PICGL</name>
<protein>
    <submittedName>
        <fullName evidence="2">Uncharacterized protein</fullName>
    </submittedName>
</protein>